<protein>
    <submittedName>
        <fullName evidence="2">Uncharacterized protein</fullName>
    </submittedName>
</protein>
<dbReference type="AlphaFoldDB" id="A0AAJ1CE74"/>
<organism evidence="2 3">
    <name type="scientific">Alistipes onderdonkii</name>
    <dbReference type="NCBI Taxonomy" id="328813"/>
    <lineage>
        <taxon>Bacteria</taxon>
        <taxon>Pseudomonadati</taxon>
        <taxon>Bacteroidota</taxon>
        <taxon>Bacteroidia</taxon>
        <taxon>Bacteroidales</taxon>
        <taxon>Rikenellaceae</taxon>
        <taxon>Alistipes</taxon>
    </lineage>
</organism>
<proteinExistence type="predicted"/>
<comment type="caution">
    <text evidence="2">The sequence shown here is derived from an EMBL/GenBank/DDBJ whole genome shotgun (WGS) entry which is preliminary data.</text>
</comment>
<feature type="transmembrane region" description="Helical" evidence="1">
    <location>
        <begin position="142"/>
        <end position="162"/>
    </location>
</feature>
<dbReference type="Proteomes" id="UP001205035">
    <property type="component" value="Unassembled WGS sequence"/>
</dbReference>
<evidence type="ECO:0000313" key="3">
    <source>
        <dbReference type="Proteomes" id="UP001205035"/>
    </source>
</evidence>
<reference evidence="2" key="1">
    <citation type="submission" date="2022-06" db="EMBL/GenBank/DDBJ databases">
        <title>Isolation of gut microbiota from human fecal samples.</title>
        <authorList>
            <person name="Pamer E.G."/>
            <person name="Barat B."/>
            <person name="Waligurski E."/>
            <person name="Medina S."/>
            <person name="Paddock L."/>
            <person name="Mostad J."/>
        </authorList>
    </citation>
    <scope>NUCLEOTIDE SEQUENCE</scope>
    <source>
        <strain evidence="2">DFI.6.22</strain>
    </source>
</reference>
<dbReference type="EMBL" id="JANGBQ010000003">
    <property type="protein sequence ID" value="MCQ5081777.1"/>
    <property type="molecule type" value="Genomic_DNA"/>
</dbReference>
<gene>
    <name evidence="2" type="ORF">NE651_02600</name>
</gene>
<evidence type="ECO:0000313" key="2">
    <source>
        <dbReference type="EMBL" id="MCQ5081777.1"/>
    </source>
</evidence>
<keyword evidence="1" id="KW-0812">Transmembrane</keyword>
<feature type="transmembrane region" description="Helical" evidence="1">
    <location>
        <begin position="29"/>
        <end position="47"/>
    </location>
</feature>
<name>A0AAJ1CE74_9BACT</name>
<accession>A0AAJ1CE74</accession>
<sequence length="172" mass="18599">MNPMFRMWRCYFSGLLDAGRWRMFLHSRMWLGLPVAAVAAFVVIFLLRRFGESLPTAEALWKGAVCALVIAFCWALGVWAAVGPEPSDDDGGQDGEAVGDVGARAAWRGRVLCFVLLLGAFALVCSSQISEMLGGECSLARGFGGILLKAMAVAAVVVPVWLDSGRSKWQDQ</sequence>
<feature type="transmembrane region" description="Helical" evidence="1">
    <location>
        <begin position="111"/>
        <end position="130"/>
    </location>
</feature>
<dbReference type="RefSeq" id="WP_022331753.1">
    <property type="nucleotide sequence ID" value="NZ_DAWDVN010000004.1"/>
</dbReference>
<keyword evidence="1" id="KW-0472">Membrane</keyword>
<keyword evidence="1" id="KW-1133">Transmembrane helix</keyword>
<evidence type="ECO:0000256" key="1">
    <source>
        <dbReference type="SAM" id="Phobius"/>
    </source>
</evidence>
<feature type="transmembrane region" description="Helical" evidence="1">
    <location>
        <begin position="59"/>
        <end position="82"/>
    </location>
</feature>